<evidence type="ECO:0000313" key="4">
    <source>
        <dbReference type="Proteomes" id="UP000037179"/>
    </source>
</evidence>
<dbReference type="AlphaFoldDB" id="A0A0B8NGT1"/>
<feature type="transmembrane region" description="Helical" evidence="1">
    <location>
        <begin position="93"/>
        <end position="112"/>
    </location>
</feature>
<dbReference type="Pfam" id="PF10823">
    <property type="entry name" value="DUF2568"/>
    <property type="match status" value="1"/>
</dbReference>
<evidence type="ECO:0000313" key="2">
    <source>
        <dbReference type="EMBL" id="APA94357.1"/>
    </source>
</evidence>
<dbReference type="OrthoDB" id="4556415at2"/>
<dbReference type="RefSeq" id="WP_033088118.1">
    <property type="nucleotide sequence ID" value="NZ_AP017900.1"/>
</dbReference>
<dbReference type="Proteomes" id="UP000037179">
    <property type="component" value="Unassembled WGS sequence"/>
</dbReference>
<keyword evidence="1" id="KW-0472">Membrane</keyword>
<dbReference type="KEGG" id="nsr:NS506_00270"/>
<evidence type="ECO:0000313" key="5">
    <source>
        <dbReference type="Proteomes" id="UP000180166"/>
    </source>
</evidence>
<keyword evidence="4" id="KW-1185">Reference proteome</keyword>
<evidence type="ECO:0008006" key="6">
    <source>
        <dbReference type="Google" id="ProtNLM"/>
    </source>
</evidence>
<proteinExistence type="predicted"/>
<protein>
    <recommendedName>
        <fullName evidence="6">DUF2568 domain-containing protein</fullName>
    </recommendedName>
</protein>
<dbReference type="GeneID" id="93371837"/>
<sequence>MISTAWATLNLTLAFVLELVAVGALAYWGVRTGRGRMAKVLLGVGMAVAAMVLWGLFAAPQASFSIPVAAVGTKILVFGGASAGLWQLGHRTAAIGFPLLVVANLAVIHLGHLSM</sequence>
<name>A0A0B8NGT1_9NOCA</name>
<feature type="transmembrane region" description="Helical" evidence="1">
    <location>
        <begin position="6"/>
        <end position="28"/>
    </location>
</feature>
<keyword evidence="1" id="KW-0812">Transmembrane</keyword>
<feature type="transmembrane region" description="Helical" evidence="1">
    <location>
        <begin position="64"/>
        <end position="86"/>
    </location>
</feature>
<evidence type="ECO:0000256" key="1">
    <source>
        <dbReference type="SAM" id="Phobius"/>
    </source>
</evidence>
<dbReference type="EMBL" id="BBYQ01000052">
    <property type="protein sequence ID" value="GAP29282.1"/>
    <property type="molecule type" value="Genomic_DNA"/>
</dbReference>
<reference evidence="4" key="1">
    <citation type="submission" date="2015-07" db="EMBL/GenBank/DDBJ databases">
        <title>Nocardia seriolae U-1 whole genome shotgun sequence.</title>
        <authorList>
            <person name="Imajoh M."/>
            <person name="Fukumoto Y."/>
            <person name="Sukeda M."/>
            <person name="Yamane J."/>
            <person name="Yamasaki K."/>
            <person name="Shimizu M."/>
            <person name="Ohnishi K."/>
            <person name="Oshima S."/>
        </authorList>
    </citation>
    <scope>NUCLEOTIDE SEQUENCE [LARGE SCALE GENOMIC DNA]</scope>
    <source>
        <strain evidence="4">U-1</strain>
    </source>
</reference>
<organism evidence="3 4">
    <name type="scientific">Nocardia seriolae</name>
    <dbReference type="NCBI Taxonomy" id="37332"/>
    <lineage>
        <taxon>Bacteria</taxon>
        <taxon>Bacillati</taxon>
        <taxon>Actinomycetota</taxon>
        <taxon>Actinomycetes</taxon>
        <taxon>Mycobacteriales</taxon>
        <taxon>Nocardiaceae</taxon>
        <taxon>Nocardia</taxon>
    </lineage>
</organism>
<keyword evidence="1" id="KW-1133">Transmembrane helix</keyword>
<reference evidence="3 4" key="2">
    <citation type="journal article" date="2016" name="Genome Announc.">
        <title>Draft Genome Sequence of Erythromycin- and Oxytetracycline-Sensitive Nocardia seriolae Strain U-1 (NBRC 110359).</title>
        <authorList>
            <person name="Imajoh M."/>
            <person name="Sukeda M."/>
            <person name="Shimizu M."/>
            <person name="Yamane J."/>
            <person name="Ohnishi K."/>
            <person name="Oshima S."/>
        </authorList>
    </citation>
    <scope>NUCLEOTIDE SEQUENCE [LARGE SCALE GENOMIC DNA]</scope>
    <source>
        <strain evidence="3 4">U-1</strain>
    </source>
</reference>
<dbReference type="Proteomes" id="UP000180166">
    <property type="component" value="Chromosome"/>
</dbReference>
<feature type="transmembrane region" description="Helical" evidence="1">
    <location>
        <begin position="40"/>
        <end position="58"/>
    </location>
</feature>
<accession>A0A0B8NGT1</accession>
<reference evidence="2 5" key="3">
    <citation type="submission" date="2016-10" db="EMBL/GenBank/DDBJ databases">
        <title>Genome sequence of Nocardia seriolae strain EM150506, isolated from Anguila japonica.</title>
        <authorList>
            <person name="Han H.-J."/>
        </authorList>
    </citation>
    <scope>NUCLEOTIDE SEQUENCE [LARGE SCALE GENOMIC DNA]</scope>
    <source>
        <strain evidence="2 5">EM150506</strain>
    </source>
</reference>
<dbReference type="EMBL" id="CP017839">
    <property type="protein sequence ID" value="APA94357.1"/>
    <property type="molecule type" value="Genomic_DNA"/>
</dbReference>
<evidence type="ECO:0000313" key="3">
    <source>
        <dbReference type="EMBL" id="GAP29282.1"/>
    </source>
</evidence>
<dbReference type="InterPro" id="IPR021214">
    <property type="entry name" value="DUF2568"/>
</dbReference>
<gene>
    <name evidence="2" type="ORF">NS506_00270</name>
    <name evidence="3" type="ORF">NSK11_contig00052-0054</name>
</gene>